<feature type="compositionally biased region" description="Basic and acidic residues" evidence="1">
    <location>
        <begin position="8"/>
        <end position="32"/>
    </location>
</feature>
<gene>
    <name evidence="2" type="ORF">FVEG_09512</name>
</gene>
<feature type="compositionally biased region" description="Basic residues" evidence="1">
    <location>
        <begin position="75"/>
        <end position="89"/>
    </location>
</feature>
<feature type="compositionally biased region" description="Polar residues" evidence="1">
    <location>
        <begin position="54"/>
        <end position="68"/>
    </location>
</feature>
<reference evidence="2 3" key="1">
    <citation type="journal article" date="2010" name="Nature">
        <title>Comparative genomics reveals mobile pathogenicity chromosomes in Fusarium.</title>
        <authorList>
            <person name="Ma L.J."/>
            <person name="van der Does H.C."/>
            <person name="Borkovich K.A."/>
            <person name="Coleman J.J."/>
            <person name="Daboussi M.J."/>
            <person name="Di Pietro A."/>
            <person name="Dufresne M."/>
            <person name="Freitag M."/>
            <person name="Grabherr M."/>
            <person name="Henrissat B."/>
            <person name="Houterman P.M."/>
            <person name="Kang S."/>
            <person name="Shim W.B."/>
            <person name="Woloshuk C."/>
            <person name="Xie X."/>
            <person name="Xu J.R."/>
            <person name="Antoniw J."/>
            <person name="Baker S.E."/>
            <person name="Bluhm B.H."/>
            <person name="Breakspear A."/>
            <person name="Brown D.W."/>
            <person name="Butchko R.A."/>
            <person name="Chapman S."/>
            <person name="Coulson R."/>
            <person name="Coutinho P.M."/>
            <person name="Danchin E.G."/>
            <person name="Diener A."/>
            <person name="Gale L.R."/>
            <person name="Gardiner D.M."/>
            <person name="Goff S."/>
            <person name="Hammond-Kosack K.E."/>
            <person name="Hilburn K."/>
            <person name="Hua-Van A."/>
            <person name="Jonkers W."/>
            <person name="Kazan K."/>
            <person name="Kodira C.D."/>
            <person name="Koehrsen M."/>
            <person name="Kumar L."/>
            <person name="Lee Y.H."/>
            <person name="Li L."/>
            <person name="Manners J.M."/>
            <person name="Miranda-Saavedra D."/>
            <person name="Mukherjee M."/>
            <person name="Park G."/>
            <person name="Park J."/>
            <person name="Park S.Y."/>
            <person name="Proctor R.H."/>
            <person name="Regev A."/>
            <person name="Ruiz-Roldan M.C."/>
            <person name="Sain D."/>
            <person name="Sakthikumar S."/>
            <person name="Sykes S."/>
            <person name="Schwartz D.C."/>
            <person name="Turgeon B.G."/>
            <person name="Wapinski I."/>
            <person name="Yoder O."/>
            <person name="Young S."/>
            <person name="Zeng Q."/>
            <person name="Zhou S."/>
            <person name="Galagan J."/>
            <person name="Cuomo C.A."/>
            <person name="Kistler H.C."/>
            <person name="Rep M."/>
        </authorList>
    </citation>
    <scope>NUCLEOTIDE SEQUENCE [LARGE SCALE GENOMIC DNA]</scope>
    <source>
        <strain evidence="3">M3125 / FGSC 7600</strain>
    </source>
</reference>
<evidence type="ECO:0000313" key="2">
    <source>
        <dbReference type="EMBL" id="EWG50223.1"/>
    </source>
</evidence>
<keyword evidence="3" id="KW-1185">Reference proteome</keyword>
<dbReference type="EMBL" id="CM000578">
    <property type="protein sequence ID" value="EWG50223.1"/>
    <property type="molecule type" value="Genomic_DNA"/>
</dbReference>
<evidence type="ECO:0000313" key="3">
    <source>
        <dbReference type="Proteomes" id="UP000009096"/>
    </source>
</evidence>
<name>W7MF48_GIBM7</name>
<feature type="compositionally biased region" description="Basic and acidic residues" evidence="1">
    <location>
        <begin position="43"/>
        <end position="53"/>
    </location>
</feature>
<sequence length="100" mass="11014">MCAFAFVSKEESAEDAGRSTEEGERNTADGRTSRPKSRASKLSSEEFPKRENGKSASATLTACVTSMSAEEMPRGHGRVHAVRQPRVRSQHAEDRFSKEL</sequence>
<feature type="compositionally biased region" description="Basic and acidic residues" evidence="1">
    <location>
        <begin position="90"/>
        <end position="100"/>
    </location>
</feature>
<organism evidence="2 3">
    <name type="scientific">Gibberella moniliformis (strain M3125 / FGSC 7600)</name>
    <name type="common">Maize ear and stalk rot fungus</name>
    <name type="synonym">Fusarium verticillioides</name>
    <dbReference type="NCBI Taxonomy" id="334819"/>
    <lineage>
        <taxon>Eukaryota</taxon>
        <taxon>Fungi</taxon>
        <taxon>Dikarya</taxon>
        <taxon>Ascomycota</taxon>
        <taxon>Pezizomycotina</taxon>
        <taxon>Sordariomycetes</taxon>
        <taxon>Hypocreomycetidae</taxon>
        <taxon>Hypocreales</taxon>
        <taxon>Nectriaceae</taxon>
        <taxon>Fusarium</taxon>
        <taxon>Fusarium fujikuroi species complex</taxon>
    </lineage>
</organism>
<dbReference type="EMBL" id="DS022254">
    <property type="protein sequence ID" value="EWG50223.1"/>
    <property type="molecule type" value="Genomic_DNA"/>
</dbReference>
<dbReference type="VEuPathDB" id="FungiDB:FVEG_09512"/>
<proteinExistence type="predicted"/>
<dbReference type="GeneID" id="30067160"/>
<protein>
    <submittedName>
        <fullName evidence="2">Uncharacterized protein</fullName>
    </submittedName>
</protein>
<evidence type="ECO:0000256" key="1">
    <source>
        <dbReference type="SAM" id="MobiDB-lite"/>
    </source>
</evidence>
<accession>W7MF48</accession>
<dbReference type="RefSeq" id="XP_018756414.1">
    <property type="nucleotide sequence ID" value="XM_018898512.1"/>
</dbReference>
<feature type="region of interest" description="Disordered" evidence="1">
    <location>
        <begin position="1"/>
        <end position="100"/>
    </location>
</feature>
<dbReference type="Proteomes" id="UP000009096">
    <property type="component" value="Chromosome 1"/>
</dbReference>
<dbReference type="AlphaFoldDB" id="W7MF48"/>
<dbReference type="HOGENOM" id="CLU_2306382_0_0_1"/>
<dbReference type="KEGG" id="fvr:FVEG_09512"/>